<proteinExistence type="predicted"/>
<feature type="compositionally biased region" description="Low complexity" evidence="1">
    <location>
        <begin position="421"/>
        <end position="435"/>
    </location>
</feature>
<dbReference type="Gene3D" id="1.25.40.10">
    <property type="entry name" value="Tetratricopeptide repeat domain"/>
    <property type="match status" value="1"/>
</dbReference>
<dbReference type="Proteomes" id="UP000604475">
    <property type="component" value="Unassembled WGS sequence"/>
</dbReference>
<dbReference type="RefSeq" id="WP_203006370.1">
    <property type="nucleotide sequence ID" value="NZ_JADWYV010000232.1"/>
</dbReference>
<dbReference type="AlphaFoldDB" id="A0A937RNA8"/>
<feature type="compositionally biased region" description="Basic and acidic residues" evidence="1">
    <location>
        <begin position="462"/>
        <end position="472"/>
    </location>
</feature>
<name>A0A937RNA8_9ACTN</name>
<organism evidence="2 3">
    <name type="scientific">Frankia nepalensis</name>
    <dbReference type="NCBI Taxonomy" id="1836974"/>
    <lineage>
        <taxon>Bacteria</taxon>
        <taxon>Bacillati</taxon>
        <taxon>Actinomycetota</taxon>
        <taxon>Actinomycetes</taxon>
        <taxon>Frankiales</taxon>
        <taxon>Frankiaceae</taxon>
        <taxon>Frankia</taxon>
    </lineage>
</organism>
<sequence>MSRISSGPGAPDDNEGELTGRLRGRIQTMLTYADATADPRPLVGLLREVTAAVGPASPLALLVEYRVEELRSRARSVADSAAVWDALHARAEAALEPRDTTLMSIKALHARYTRLSSGPADRDEAVATYEVEWRRRLAILGAQAHRTSTAHANLAVALRDRGRQDDLRRACRIARAELALRRTVWGADHAFTWIARVILAQTLLRIVERFAPGPDGAGPAAGPATASAHLDALAAADAASVAAEDDAAAGGTGPDEPDDDPARDGRPDGLLDGYPPVPEDDLARPHADLAAEARALAAQVVASRRERFGPAAPQTLRAELVHAHALLLTGEPAVAVAEIRYVLAVDRRTGPALDPGWPELLLARAMVAAGLDDAGGGLDDALRQARAAVEARLSRYPAGTEPVAEAERFEEDARRLANGPARQADAAGGTDAAGATGAGDDRAGEDGAAGPKATQNTAHQGIDPERLAGPDE</sequence>
<dbReference type="InterPro" id="IPR011990">
    <property type="entry name" value="TPR-like_helical_dom_sf"/>
</dbReference>
<feature type="compositionally biased region" description="Basic and acidic residues" evidence="1">
    <location>
        <begin position="260"/>
        <end position="269"/>
    </location>
</feature>
<evidence type="ECO:0000313" key="2">
    <source>
        <dbReference type="EMBL" id="MBL7629588.1"/>
    </source>
</evidence>
<keyword evidence="3" id="KW-1185">Reference proteome</keyword>
<evidence type="ECO:0000313" key="3">
    <source>
        <dbReference type="Proteomes" id="UP000604475"/>
    </source>
</evidence>
<dbReference type="EMBL" id="JAEACQ010000232">
    <property type="protein sequence ID" value="MBL7629588.1"/>
    <property type="molecule type" value="Genomic_DNA"/>
</dbReference>
<evidence type="ECO:0008006" key="4">
    <source>
        <dbReference type="Google" id="ProtNLM"/>
    </source>
</evidence>
<accession>A0A937RNA8</accession>
<evidence type="ECO:0000256" key="1">
    <source>
        <dbReference type="SAM" id="MobiDB-lite"/>
    </source>
</evidence>
<protein>
    <recommendedName>
        <fullName evidence="4">CHAT domain-containing protein</fullName>
    </recommendedName>
</protein>
<feature type="region of interest" description="Disordered" evidence="1">
    <location>
        <begin position="243"/>
        <end position="282"/>
    </location>
</feature>
<feature type="region of interest" description="Disordered" evidence="1">
    <location>
        <begin position="417"/>
        <end position="472"/>
    </location>
</feature>
<comment type="caution">
    <text evidence="2">The sequence shown here is derived from an EMBL/GenBank/DDBJ whole genome shotgun (WGS) entry which is preliminary data.</text>
</comment>
<reference evidence="2" key="1">
    <citation type="submission" date="2020-12" db="EMBL/GenBank/DDBJ databases">
        <title>Genomic characterization of non-nitrogen-fixing Frankia strains.</title>
        <authorList>
            <person name="Carlos-Shanley C."/>
            <person name="Guerra T."/>
            <person name="Hahn D."/>
        </authorList>
    </citation>
    <scope>NUCLEOTIDE SEQUENCE</scope>
    <source>
        <strain evidence="2">CN6</strain>
    </source>
</reference>
<gene>
    <name evidence="2" type="ORF">I7412_20935</name>
</gene>